<gene>
    <name evidence="7" type="ORF">D3230_11895</name>
</gene>
<name>A0ABS1SL30_9MICO</name>
<dbReference type="SFLD" id="SFLDG00180">
    <property type="entry name" value="muconate_cycloisomerase"/>
    <property type="match status" value="1"/>
</dbReference>
<proteinExistence type="inferred from homology"/>
<dbReference type="RefSeq" id="WP_202345263.1">
    <property type="nucleotide sequence ID" value="NZ_BAAAPI010000004.1"/>
</dbReference>
<reference evidence="7 8" key="1">
    <citation type="submission" date="2018-09" db="EMBL/GenBank/DDBJ databases">
        <title>Comparative genomics of Leucobacter spp.</title>
        <authorList>
            <person name="Reis A.C."/>
            <person name="Kolvenbach B.A."/>
            <person name="Corvini P.F.X."/>
            <person name="Nunes O.C."/>
        </authorList>
    </citation>
    <scope>NUCLEOTIDE SEQUENCE [LARGE SCALE GENOMIC DNA]</scope>
    <source>
        <strain evidence="7 8">TAN 31504</strain>
    </source>
</reference>
<dbReference type="InterPro" id="IPR029065">
    <property type="entry name" value="Enolase_C-like"/>
</dbReference>
<keyword evidence="4 5" id="KW-0413">Isomerase</keyword>
<evidence type="ECO:0000256" key="5">
    <source>
        <dbReference type="RuleBase" id="RU366006"/>
    </source>
</evidence>
<dbReference type="PANTHER" id="PTHR48080:SF3">
    <property type="entry name" value="ENOLASE SUPERFAMILY MEMBER DDB_G0284701"/>
    <property type="match status" value="1"/>
</dbReference>
<keyword evidence="8" id="KW-1185">Reference proteome</keyword>
<dbReference type="SMART" id="SM00922">
    <property type="entry name" value="MR_MLE"/>
    <property type="match status" value="1"/>
</dbReference>
<comment type="similarity">
    <text evidence="1 5">Belongs to the mandelate racemase/muconate lactonizing enzyme family.</text>
</comment>
<dbReference type="InterPro" id="IPR029017">
    <property type="entry name" value="Enolase-like_N"/>
</dbReference>
<dbReference type="InterPro" id="IPR013341">
    <property type="entry name" value="Mandelate_racemase_N_dom"/>
</dbReference>
<accession>A0ABS1SL30</accession>
<evidence type="ECO:0000256" key="3">
    <source>
        <dbReference type="ARBA" id="ARBA00022842"/>
    </source>
</evidence>
<dbReference type="SFLD" id="SFLDS00001">
    <property type="entry name" value="Enolase"/>
    <property type="match status" value="1"/>
</dbReference>
<dbReference type="SUPFAM" id="SSF54826">
    <property type="entry name" value="Enolase N-terminal domain-like"/>
    <property type="match status" value="1"/>
</dbReference>
<evidence type="ECO:0000259" key="6">
    <source>
        <dbReference type="SMART" id="SM00922"/>
    </source>
</evidence>
<evidence type="ECO:0000313" key="7">
    <source>
        <dbReference type="EMBL" id="MBL3679983.1"/>
    </source>
</evidence>
<dbReference type="Proteomes" id="UP001645859">
    <property type="component" value="Unassembled WGS sequence"/>
</dbReference>
<dbReference type="InterPro" id="IPR036849">
    <property type="entry name" value="Enolase-like_C_sf"/>
</dbReference>
<organism evidence="7 8">
    <name type="scientific">Leucobacter chromiireducens subsp. solipictus</name>
    <dbReference type="NCBI Taxonomy" id="398235"/>
    <lineage>
        <taxon>Bacteria</taxon>
        <taxon>Bacillati</taxon>
        <taxon>Actinomycetota</taxon>
        <taxon>Actinomycetes</taxon>
        <taxon>Micrococcales</taxon>
        <taxon>Microbacteriaceae</taxon>
        <taxon>Leucobacter</taxon>
    </lineage>
</organism>
<sequence length="371" mass="39514">MRIVSADIRVIEVPLKVPFIVSYARYDVMPSVMLTLRTDTGLVGIGEAVPDEHVTGETVESVVAALSQHLLPALRDTDPRNLNQVHDRMDTALVANGAAKAAVDIACWDLLGKHAGLPVHALLGGRKPEQPMIAKVLSILPPAEVAAQASAAIADGFTHLKMKLGTDTVQDVARVAAVRTAVGSEVRIRVDANQGWRDVATARRMIAAIEPYDIDWIEQPIAADDLDGFRRLRPHTSAVIMADESVITRGDLARLIRDESVDMVNLKLMKSGGILPCQRLATQAALGGLAVQVGSMLETSVSSAAGYHLALAHPNIVSTELSGPVAFSDEPGDLHFPLPYVDITDRPGLGVTLDPAAIDRLTVSAKELTVA</sequence>
<dbReference type="CDD" id="cd03319">
    <property type="entry name" value="L-Ala-DL-Glu_epimerase"/>
    <property type="match status" value="1"/>
</dbReference>
<dbReference type="InterPro" id="IPR013342">
    <property type="entry name" value="Mandelate_racemase_C"/>
</dbReference>
<keyword evidence="3 5" id="KW-0460">Magnesium</keyword>
<dbReference type="Gene3D" id="3.30.390.10">
    <property type="entry name" value="Enolase-like, N-terminal domain"/>
    <property type="match status" value="1"/>
</dbReference>
<keyword evidence="2 5" id="KW-0479">Metal-binding</keyword>
<evidence type="ECO:0000256" key="4">
    <source>
        <dbReference type="ARBA" id="ARBA00023235"/>
    </source>
</evidence>
<dbReference type="Gene3D" id="3.20.20.120">
    <property type="entry name" value="Enolase-like C-terminal domain"/>
    <property type="match status" value="1"/>
</dbReference>
<evidence type="ECO:0000256" key="1">
    <source>
        <dbReference type="ARBA" id="ARBA00008031"/>
    </source>
</evidence>
<evidence type="ECO:0000256" key="2">
    <source>
        <dbReference type="ARBA" id="ARBA00022723"/>
    </source>
</evidence>
<dbReference type="PANTHER" id="PTHR48080">
    <property type="entry name" value="D-GALACTONATE DEHYDRATASE-RELATED"/>
    <property type="match status" value="1"/>
</dbReference>
<comment type="caution">
    <text evidence="7">The sequence shown here is derived from an EMBL/GenBank/DDBJ whole genome shotgun (WGS) entry which is preliminary data.</text>
</comment>
<dbReference type="SFLD" id="SFLDF00009">
    <property type="entry name" value="o-succinylbenzoate_synthase"/>
    <property type="match status" value="1"/>
</dbReference>
<comment type="cofactor">
    <cofactor evidence="5">
        <name>Mg(2+)</name>
        <dbReference type="ChEBI" id="CHEBI:18420"/>
    </cofactor>
    <text evidence="5">Binds 1 Mg(2+) ion per subunit.</text>
</comment>
<dbReference type="EMBL" id="QYAC01000006">
    <property type="protein sequence ID" value="MBL3679983.1"/>
    <property type="molecule type" value="Genomic_DNA"/>
</dbReference>
<dbReference type="InterPro" id="IPR034593">
    <property type="entry name" value="DgoD-like"/>
</dbReference>
<dbReference type="Pfam" id="PF13378">
    <property type="entry name" value="MR_MLE_C"/>
    <property type="match status" value="1"/>
</dbReference>
<dbReference type="InterPro" id="IPR034603">
    <property type="entry name" value="Dipeptide_epimerase"/>
</dbReference>
<dbReference type="Pfam" id="PF02746">
    <property type="entry name" value="MR_MLE_N"/>
    <property type="match status" value="1"/>
</dbReference>
<dbReference type="SUPFAM" id="SSF51604">
    <property type="entry name" value="Enolase C-terminal domain-like"/>
    <property type="match status" value="1"/>
</dbReference>
<dbReference type="EC" id="5.1.1.-" evidence="5"/>
<evidence type="ECO:0000313" key="8">
    <source>
        <dbReference type="Proteomes" id="UP001645859"/>
    </source>
</evidence>
<feature type="domain" description="Mandelate racemase/muconate lactonizing enzyme C-terminal" evidence="6">
    <location>
        <begin position="142"/>
        <end position="239"/>
    </location>
</feature>
<protein>
    <recommendedName>
        <fullName evidence="5">Dipeptide epimerase</fullName>
        <ecNumber evidence="5">5.1.1.-</ecNumber>
    </recommendedName>
</protein>